<accession>A0A812HAB1</accession>
<dbReference type="PRINTS" id="PR00469">
    <property type="entry name" value="PNDRDTASEII"/>
</dbReference>
<evidence type="ECO:0000256" key="3">
    <source>
        <dbReference type="ARBA" id="ARBA00022827"/>
    </source>
</evidence>
<comment type="caution">
    <text evidence="5">The sequence shown here is derived from an EMBL/GenBank/DDBJ whole genome shotgun (WGS) entry which is preliminary data.</text>
</comment>
<keyword evidence="3" id="KW-0274">FAD</keyword>
<reference evidence="5" key="1">
    <citation type="submission" date="2021-02" db="EMBL/GenBank/DDBJ databases">
        <authorList>
            <person name="Dougan E. K."/>
            <person name="Rhodes N."/>
            <person name="Thang M."/>
            <person name="Chan C."/>
        </authorList>
    </citation>
    <scope>NUCLEOTIDE SEQUENCE</scope>
</reference>
<evidence type="ECO:0000313" key="5">
    <source>
        <dbReference type="EMBL" id="CAE6944256.1"/>
    </source>
</evidence>
<dbReference type="PANTHER" id="PTHR42877:SF4">
    <property type="entry name" value="FAD_NAD(P)-BINDING DOMAIN-CONTAINING PROTEIN-RELATED"/>
    <property type="match status" value="1"/>
</dbReference>
<dbReference type="OrthoDB" id="66881at2759"/>
<proteinExistence type="inferred from homology"/>
<dbReference type="GO" id="GO:0050660">
    <property type="term" value="F:flavin adenine dinucleotide binding"/>
    <property type="evidence" value="ECO:0007669"/>
    <property type="project" value="InterPro"/>
</dbReference>
<dbReference type="GO" id="GO:0050661">
    <property type="term" value="F:NADP binding"/>
    <property type="evidence" value="ECO:0007669"/>
    <property type="project" value="InterPro"/>
</dbReference>
<dbReference type="InterPro" id="IPR051209">
    <property type="entry name" value="FAD-bind_Monooxygenase_sf"/>
</dbReference>
<evidence type="ECO:0000256" key="4">
    <source>
        <dbReference type="ARBA" id="ARBA00023002"/>
    </source>
</evidence>
<dbReference type="GO" id="GO:0004499">
    <property type="term" value="F:N,N-dimethylaniline monooxygenase activity"/>
    <property type="evidence" value="ECO:0007669"/>
    <property type="project" value="InterPro"/>
</dbReference>
<dbReference type="PANTHER" id="PTHR42877">
    <property type="entry name" value="L-ORNITHINE N(5)-MONOOXYGENASE-RELATED"/>
    <property type="match status" value="1"/>
</dbReference>
<gene>
    <name evidence="5" type="ORF">SNAT2548_LOCUS1330</name>
</gene>
<comment type="similarity">
    <text evidence="1">Belongs to the FAD-binding monooxygenase family.</text>
</comment>
<dbReference type="Proteomes" id="UP000604046">
    <property type="component" value="Unassembled WGS sequence"/>
</dbReference>
<dbReference type="Pfam" id="PF00743">
    <property type="entry name" value="FMO-like"/>
    <property type="match status" value="1"/>
</dbReference>
<dbReference type="InterPro" id="IPR036188">
    <property type="entry name" value="FAD/NAD-bd_sf"/>
</dbReference>
<dbReference type="AlphaFoldDB" id="A0A812HAB1"/>
<dbReference type="EMBL" id="CAJNDS010000072">
    <property type="protein sequence ID" value="CAE6944256.1"/>
    <property type="molecule type" value="Genomic_DNA"/>
</dbReference>
<evidence type="ECO:0000256" key="2">
    <source>
        <dbReference type="ARBA" id="ARBA00022630"/>
    </source>
</evidence>
<dbReference type="SUPFAM" id="SSF51905">
    <property type="entry name" value="FAD/NAD(P)-binding domain"/>
    <property type="match status" value="2"/>
</dbReference>
<organism evidence="5 6">
    <name type="scientific">Symbiodinium natans</name>
    <dbReference type="NCBI Taxonomy" id="878477"/>
    <lineage>
        <taxon>Eukaryota</taxon>
        <taxon>Sar</taxon>
        <taxon>Alveolata</taxon>
        <taxon>Dinophyceae</taxon>
        <taxon>Suessiales</taxon>
        <taxon>Symbiodiniaceae</taxon>
        <taxon>Symbiodinium</taxon>
    </lineage>
</organism>
<keyword evidence="6" id="KW-1185">Reference proteome</keyword>
<keyword evidence="2" id="KW-0285">Flavoprotein</keyword>
<evidence type="ECO:0000256" key="1">
    <source>
        <dbReference type="ARBA" id="ARBA00010139"/>
    </source>
</evidence>
<sequence length="548" mass="60724">MDRWVNQAAVAAHVSEDCIRGGLRDAKLVLLQIITAQLTAEEKWLKADRQAVETKLLELLLQLRASQAPAAAPDSSPLFQQLVRHAGLEMQDEALKTVRRPMSQSARAFLLDEMYGYPSSAAQLPLQGAGSFHVVICGIGVCGLAVAIRLKKAGVPFTVLESSEGIGGTWHHNVYPNVGCDTPSHVYSFSSDPNADWTRYFAKGHENNEYLNRLADKYEVTKHVLFGHSVDSATFDSSSGCWSVAFHRKDGSKGLMAANVYVSAVGMLSMPKIPHVAGREDFEGKQCHTARWDGEVSFVGKHVAIVGSGASCMQVAPTLAAVASHVTIFQGTPQWCSRIPNYKWEIPEGERWCFANLPFYERWYRFQLLAHFTDIYEEMMTAESAENTSLWQSLKAYYEDQLAEHPDLLKKALPDYPPACTRLLVDNGWFELLKRKNVTLINSHVSRVQSKSVVAENPGEVAADVDIIVWATGFRSTEFCLAAMKIFGRDGLALQDFWGREPSAYLGVSVPRFPNFFMTYGPNSNVAAGGSIVWVAENQATHFSVRQH</sequence>
<evidence type="ECO:0000313" key="6">
    <source>
        <dbReference type="Proteomes" id="UP000604046"/>
    </source>
</evidence>
<dbReference type="Gene3D" id="3.50.50.60">
    <property type="entry name" value="FAD/NAD(P)-binding domain"/>
    <property type="match status" value="2"/>
</dbReference>
<keyword evidence="4" id="KW-0560">Oxidoreductase</keyword>
<name>A0A812HAB1_9DINO</name>
<protein>
    <submittedName>
        <fullName evidence="5">Uncharacterized protein</fullName>
    </submittedName>
</protein>
<dbReference type="InterPro" id="IPR020946">
    <property type="entry name" value="Flavin_mOase-like"/>
</dbReference>